<feature type="compositionally biased region" description="Low complexity" evidence="1">
    <location>
        <begin position="40"/>
        <end position="60"/>
    </location>
</feature>
<feature type="region of interest" description="Disordered" evidence="1">
    <location>
        <begin position="25"/>
        <end position="77"/>
    </location>
</feature>
<dbReference type="InterPro" id="IPR029058">
    <property type="entry name" value="AB_hydrolase_fold"/>
</dbReference>
<dbReference type="Gene3D" id="3.40.50.1820">
    <property type="entry name" value="alpha/beta hydrolase"/>
    <property type="match status" value="1"/>
</dbReference>
<evidence type="ECO:0000313" key="3">
    <source>
        <dbReference type="Proteomes" id="UP001165065"/>
    </source>
</evidence>
<name>A0A9W7LEV0_9STRA</name>
<comment type="caution">
    <text evidence="2">The sequence shown here is derived from an EMBL/GenBank/DDBJ whole genome shotgun (WGS) entry which is preliminary data.</text>
</comment>
<keyword evidence="3" id="KW-1185">Reference proteome</keyword>
<protein>
    <recommendedName>
        <fullName evidence="4">Phospholipase/carboxylesterase/thioesterase domain-containing protein</fullName>
    </recommendedName>
</protein>
<reference evidence="3" key="1">
    <citation type="journal article" date="2023" name="Commun. Biol.">
        <title>Genome analysis of Parmales, the sister group of diatoms, reveals the evolutionary specialization of diatoms from phago-mixotrophs to photoautotrophs.</title>
        <authorList>
            <person name="Ban H."/>
            <person name="Sato S."/>
            <person name="Yoshikawa S."/>
            <person name="Yamada K."/>
            <person name="Nakamura Y."/>
            <person name="Ichinomiya M."/>
            <person name="Sato N."/>
            <person name="Blanc-Mathieu R."/>
            <person name="Endo H."/>
            <person name="Kuwata A."/>
            <person name="Ogata H."/>
        </authorList>
    </citation>
    <scope>NUCLEOTIDE SEQUENCE [LARGE SCALE GENOMIC DNA]</scope>
</reference>
<dbReference type="EMBL" id="BRYA01000344">
    <property type="protein sequence ID" value="GMI47443.1"/>
    <property type="molecule type" value="Genomic_DNA"/>
</dbReference>
<organism evidence="2 3">
    <name type="scientific">Triparma columacea</name>
    <dbReference type="NCBI Taxonomy" id="722753"/>
    <lineage>
        <taxon>Eukaryota</taxon>
        <taxon>Sar</taxon>
        <taxon>Stramenopiles</taxon>
        <taxon>Ochrophyta</taxon>
        <taxon>Bolidophyceae</taxon>
        <taxon>Parmales</taxon>
        <taxon>Triparmaceae</taxon>
        <taxon>Triparma</taxon>
    </lineage>
</organism>
<proteinExistence type="predicted"/>
<evidence type="ECO:0000313" key="2">
    <source>
        <dbReference type="EMBL" id="GMI47443.1"/>
    </source>
</evidence>
<dbReference type="OrthoDB" id="195093at2759"/>
<dbReference type="AlphaFoldDB" id="A0A9W7LEV0"/>
<evidence type="ECO:0000256" key="1">
    <source>
        <dbReference type="SAM" id="MobiDB-lite"/>
    </source>
</evidence>
<sequence length="318" mass="34589">MALNLLTRRDSITYISILGSNLEKGEEKEEIDDVQSLHLSPSYKTSYTPSTSSYTSSNPPSSLPPTPSSTPSFTPPSFNLLTDPSTYSSLVYTPQIIKPSTHVLLVLPGAGLNVLSPTDYISPTSEHLGLPLSLISSSLAPPSLVEGFVVIQPYPPKNVRSFYSEPRSKILAFLDYALKELNLENNKLDLMGFSEGSTLAVELATTRRFSSAIIASYGYTSALPPLAVSRLSSQSLWVFHCASDAVYPVQCSDDLVKTLRENGNGDVRYTRYEEEGGGGYNVIKGDTRGHAAHLKAGRCEEVWEWALRGGGERKTLSS</sequence>
<evidence type="ECO:0008006" key="4">
    <source>
        <dbReference type="Google" id="ProtNLM"/>
    </source>
</evidence>
<gene>
    <name evidence="2" type="ORF">TrCOL_g9420</name>
</gene>
<dbReference type="Proteomes" id="UP001165065">
    <property type="component" value="Unassembled WGS sequence"/>
</dbReference>
<accession>A0A9W7LEV0</accession>
<dbReference type="SUPFAM" id="SSF53474">
    <property type="entry name" value="alpha/beta-Hydrolases"/>
    <property type="match status" value="1"/>
</dbReference>